<evidence type="ECO:0000313" key="3">
    <source>
        <dbReference type="Proteomes" id="UP000636010"/>
    </source>
</evidence>
<dbReference type="InterPro" id="IPR037523">
    <property type="entry name" value="VOC_core"/>
</dbReference>
<dbReference type="PROSITE" id="PS51819">
    <property type="entry name" value="VOC"/>
    <property type="match status" value="1"/>
</dbReference>
<gene>
    <name evidence="2" type="ORF">GCM10011506_31990</name>
</gene>
<dbReference type="PANTHER" id="PTHR36113:SF1">
    <property type="entry name" value="GLYOXALASE_BLEOMYCIN RESISTANCE PROTEIN_DIOXYGENASE"/>
    <property type="match status" value="1"/>
</dbReference>
<dbReference type="SUPFAM" id="SSF54593">
    <property type="entry name" value="Glyoxalase/Bleomycin resistance protein/Dihydroxybiphenyl dioxygenase"/>
    <property type="match status" value="1"/>
</dbReference>
<dbReference type="InterPro" id="IPR051332">
    <property type="entry name" value="Fosfomycin_Res_Enzymes"/>
</dbReference>
<proteinExistence type="predicted"/>
<sequence length="132" mass="15064">MEFNQIKETCLYIKNLDAAREFYHNKLGLPVISDVPDKLIFFRCGSSVLLCFNPDYSGVQNVPPPHYATGKQHIAFEVEAEAYESCKNELKEKGIAITYEHQWPTGKLSAYFEDPEGHVLEIVPKGLWDKVD</sequence>
<dbReference type="EMBL" id="BMEC01000010">
    <property type="protein sequence ID" value="GGC44014.1"/>
    <property type="molecule type" value="Genomic_DNA"/>
</dbReference>
<dbReference type="Pfam" id="PF00903">
    <property type="entry name" value="Glyoxalase"/>
    <property type="match status" value="1"/>
</dbReference>
<evidence type="ECO:0000313" key="2">
    <source>
        <dbReference type="EMBL" id="GGC44014.1"/>
    </source>
</evidence>
<protein>
    <submittedName>
        <fullName evidence="2">Bleomycin resistance protein</fullName>
    </submittedName>
</protein>
<name>A0ABQ1MSI1_9BACT</name>
<dbReference type="Gene3D" id="3.10.180.10">
    <property type="entry name" value="2,3-Dihydroxybiphenyl 1,2-Dioxygenase, domain 1"/>
    <property type="match status" value="1"/>
</dbReference>
<evidence type="ECO:0000259" key="1">
    <source>
        <dbReference type="PROSITE" id="PS51819"/>
    </source>
</evidence>
<dbReference type="InterPro" id="IPR029068">
    <property type="entry name" value="Glyas_Bleomycin-R_OHBP_Dase"/>
</dbReference>
<dbReference type="Proteomes" id="UP000636010">
    <property type="component" value="Unassembled WGS sequence"/>
</dbReference>
<reference evidence="3" key="1">
    <citation type="journal article" date="2019" name="Int. J. Syst. Evol. Microbiol.">
        <title>The Global Catalogue of Microorganisms (GCM) 10K type strain sequencing project: providing services to taxonomists for standard genome sequencing and annotation.</title>
        <authorList>
            <consortium name="The Broad Institute Genomics Platform"/>
            <consortium name="The Broad Institute Genome Sequencing Center for Infectious Disease"/>
            <person name="Wu L."/>
            <person name="Ma J."/>
        </authorList>
    </citation>
    <scope>NUCLEOTIDE SEQUENCE [LARGE SCALE GENOMIC DNA]</scope>
    <source>
        <strain evidence="3">CGMCC 1.10832</strain>
    </source>
</reference>
<feature type="domain" description="VOC" evidence="1">
    <location>
        <begin position="2"/>
        <end position="125"/>
    </location>
</feature>
<keyword evidence="3" id="KW-1185">Reference proteome</keyword>
<comment type="caution">
    <text evidence="2">The sequence shown here is derived from an EMBL/GenBank/DDBJ whole genome shotgun (WGS) entry which is preliminary data.</text>
</comment>
<dbReference type="RefSeq" id="WP_188465346.1">
    <property type="nucleotide sequence ID" value="NZ_BAABHU010000010.1"/>
</dbReference>
<dbReference type="InterPro" id="IPR004360">
    <property type="entry name" value="Glyas_Fos-R_dOase_dom"/>
</dbReference>
<dbReference type="PANTHER" id="PTHR36113">
    <property type="entry name" value="LYASE, PUTATIVE-RELATED-RELATED"/>
    <property type="match status" value="1"/>
</dbReference>
<accession>A0ABQ1MSI1</accession>
<organism evidence="2 3">
    <name type="scientific">Marivirga lumbricoides</name>
    <dbReference type="NCBI Taxonomy" id="1046115"/>
    <lineage>
        <taxon>Bacteria</taxon>
        <taxon>Pseudomonadati</taxon>
        <taxon>Bacteroidota</taxon>
        <taxon>Cytophagia</taxon>
        <taxon>Cytophagales</taxon>
        <taxon>Marivirgaceae</taxon>
        <taxon>Marivirga</taxon>
    </lineage>
</organism>